<name>A0A2A4XA82_9GAMM</name>
<accession>A0A2A4XA82</accession>
<gene>
    <name evidence="2" type="ORF">COB20_05585</name>
</gene>
<protein>
    <submittedName>
        <fullName evidence="2">Uncharacterized protein</fullName>
    </submittedName>
</protein>
<keyword evidence="1" id="KW-0472">Membrane</keyword>
<reference evidence="3" key="1">
    <citation type="submission" date="2017-08" db="EMBL/GenBank/DDBJ databases">
        <title>A dynamic microbial community with high functional redundancy inhabits the cold, oxic subseafloor aquifer.</title>
        <authorList>
            <person name="Tully B.J."/>
            <person name="Wheat C.G."/>
            <person name="Glazer B.T."/>
            <person name="Huber J.A."/>
        </authorList>
    </citation>
    <scope>NUCLEOTIDE SEQUENCE [LARGE SCALE GENOMIC DNA]</scope>
</reference>
<evidence type="ECO:0000313" key="3">
    <source>
        <dbReference type="Proteomes" id="UP000218767"/>
    </source>
</evidence>
<organism evidence="2 3">
    <name type="scientific">SAR86 cluster bacterium</name>
    <dbReference type="NCBI Taxonomy" id="2030880"/>
    <lineage>
        <taxon>Bacteria</taxon>
        <taxon>Pseudomonadati</taxon>
        <taxon>Pseudomonadota</taxon>
        <taxon>Gammaproteobacteria</taxon>
        <taxon>SAR86 cluster</taxon>
    </lineage>
</organism>
<keyword evidence="1" id="KW-0812">Transmembrane</keyword>
<proteinExistence type="predicted"/>
<evidence type="ECO:0000256" key="1">
    <source>
        <dbReference type="SAM" id="Phobius"/>
    </source>
</evidence>
<dbReference type="AlphaFoldDB" id="A0A2A4XA82"/>
<evidence type="ECO:0000313" key="2">
    <source>
        <dbReference type="EMBL" id="PCI79059.1"/>
    </source>
</evidence>
<comment type="caution">
    <text evidence="2">The sequence shown here is derived from an EMBL/GenBank/DDBJ whole genome shotgun (WGS) entry which is preliminary data.</text>
</comment>
<feature type="transmembrane region" description="Helical" evidence="1">
    <location>
        <begin position="56"/>
        <end position="81"/>
    </location>
</feature>
<feature type="transmembrane region" description="Helical" evidence="1">
    <location>
        <begin position="23"/>
        <end position="44"/>
    </location>
</feature>
<dbReference type="Proteomes" id="UP000218767">
    <property type="component" value="Unassembled WGS sequence"/>
</dbReference>
<keyword evidence="1" id="KW-1133">Transmembrane helix</keyword>
<sequence>MPSGLNIQFDPNSSLLISLSRRLIALFPLTLQGLITLLLTAYALRVYGYGSMDLVVFSLAICALSILIFSLFCSVISGVFIQRRVRVSLDQLASAIEPIKVEAGYPNETGFLLPALNYFPLVKLSWRVIYPDFVETRIRVAADGKLLEEIVPKKRCKTEHVTRLFTVSDVLGFCRYSWQQKQELSCTALPKTNTVKPLPLLRSLTAEDGIPNPSGDPDGDRMEIRPYVPGDSVRNIMWKVYARNRQLNVRLAEKSVFHSNRTVAYLLSSDNDEAAAAVARVALETGALGDDWAFSADGSETPSNTLPAALDAIAKSRAIGRTLGYGLDEFLTQSSGQAGAHCIVFAAAEFAPWFEQLKKTISRFPGRFSLVLATDGFNETEQLKLWQRLLLQDDPASEKGDEFGGSRADLLKLLTALGQLVESTVVVDRKTGLSFDQNLRKM</sequence>
<dbReference type="EMBL" id="NVUL01000022">
    <property type="protein sequence ID" value="PCI79059.1"/>
    <property type="molecule type" value="Genomic_DNA"/>
</dbReference>